<evidence type="ECO:0008006" key="2">
    <source>
        <dbReference type="Google" id="ProtNLM"/>
    </source>
</evidence>
<evidence type="ECO:0000313" key="1">
    <source>
        <dbReference type="EMBL" id="BFO18464.1"/>
    </source>
</evidence>
<sequence length="224" mass="24814">MAIDHAVSHPVQHWRRIPAVNALALWRTRRRVVHAARRLGVNPGDGLQAMVARVAALRGQPIQLSVTALPRGTTGLCVFGRDTDTIIVTTAAEPLHRVLITLHELWHLIEDLAAPGPVARLWHRLAGRPLERAGLRRSRPRSPFGDHSVFDLDELPGMLDALPPELVQAVLEDRRQVRKRGEHNHRNDPAEVFARQMLQMLALDEDTAGTSSITSSLAHRGTGI</sequence>
<name>A0AAT9HLQ5_9ACTN</name>
<reference evidence="1" key="2">
    <citation type="submission" date="2024-07" db="EMBL/GenBank/DDBJ databases">
        <title>Streptomyces haneummycinica sp. nov., a new antibiotic-producing actinobacterium isolated from marine sediment.</title>
        <authorList>
            <person name="Uemura M."/>
            <person name="Hamada M."/>
            <person name="Hirano S."/>
            <person name="Kobayashi K."/>
            <person name="Ohshiro T."/>
            <person name="Kobayashi T."/>
            <person name="Terahara T."/>
        </authorList>
    </citation>
    <scope>NUCLEOTIDE SEQUENCE</scope>
    <source>
        <strain evidence="1">KM77-8</strain>
    </source>
</reference>
<dbReference type="EMBL" id="AP035768">
    <property type="protein sequence ID" value="BFO18464.1"/>
    <property type="molecule type" value="Genomic_DNA"/>
</dbReference>
<organism evidence="1">
    <name type="scientific">Streptomyces haneummycinicus</name>
    <dbReference type="NCBI Taxonomy" id="3074435"/>
    <lineage>
        <taxon>Bacteria</taxon>
        <taxon>Bacillati</taxon>
        <taxon>Actinomycetota</taxon>
        <taxon>Actinomycetes</taxon>
        <taxon>Kitasatosporales</taxon>
        <taxon>Streptomycetaceae</taxon>
        <taxon>Streptomyces</taxon>
    </lineage>
</organism>
<reference evidence="1" key="1">
    <citation type="submission" date="2024-06" db="EMBL/GenBank/DDBJ databases">
        <authorList>
            <consortium name="consrtm"/>
            <person name="Uemura M."/>
            <person name="Terahara T."/>
        </authorList>
    </citation>
    <scope>NUCLEOTIDE SEQUENCE</scope>
    <source>
        <strain evidence="1">KM77-8</strain>
    </source>
</reference>
<dbReference type="AlphaFoldDB" id="A0AAT9HLQ5"/>
<proteinExistence type="predicted"/>
<accession>A0AAT9HLQ5</accession>
<protein>
    <recommendedName>
        <fullName evidence="2">IrrE N-terminal-like domain-containing protein</fullName>
    </recommendedName>
</protein>
<gene>
    <name evidence="1" type="ORF">SHKM778_48520</name>
</gene>